<dbReference type="Gene3D" id="3.40.1260.10">
    <property type="entry name" value="DsrEFH-like"/>
    <property type="match status" value="1"/>
</dbReference>
<dbReference type="GO" id="GO:1990228">
    <property type="term" value="C:sulfurtransferase complex"/>
    <property type="evidence" value="ECO:0007669"/>
    <property type="project" value="TreeGrafter"/>
</dbReference>
<dbReference type="InterPro" id="IPR003787">
    <property type="entry name" value="Sulphur_relay_DsrE/F-like"/>
</dbReference>
<sequence>MTEFSLLVTAGPQRPGALTALRTARALQNSPYSLYRLFFYGDGVLLAHRLLNTDGGADETARAWQQWVRDTAPPASVCVGAAHKRGVTEATLAGGFQLVGLGDWVDALNHGGRVVHFG</sequence>
<proteinExistence type="predicted"/>
<evidence type="ECO:0000313" key="1">
    <source>
        <dbReference type="EMBL" id="MCC4308971.1"/>
    </source>
</evidence>
<dbReference type="Pfam" id="PF02635">
    <property type="entry name" value="DsrE"/>
    <property type="match status" value="1"/>
</dbReference>
<dbReference type="GO" id="GO:0097163">
    <property type="term" value="F:sulfur carrier activity"/>
    <property type="evidence" value="ECO:0007669"/>
    <property type="project" value="TreeGrafter"/>
</dbReference>
<dbReference type="AlphaFoldDB" id="A0A9Q3YNQ3"/>
<organism evidence="1 2">
    <name type="scientific">Alloalcanivorax marinus</name>
    <dbReference type="NCBI Taxonomy" id="1177169"/>
    <lineage>
        <taxon>Bacteria</taxon>
        <taxon>Pseudomonadati</taxon>
        <taxon>Pseudomonadota</taxon>
        <taxon>Gammaproteobacteria</taxon>
        <taxon>Oceanospirillales</taxon>
        <taxon>Alcanivoracaceae</taxon>
        <taxon>Alloalcanivorax</taxon>
    </lineage>
</organism>
<dbReference type="InterPro" id="IPR027396">
    <property type="entry name" value="DsrEFH-like"/>
</dbReference>
<dbReference type="PANTHER" id="PTHR34874:SF3">
    <property type="entry name" value="SULFURTRANSFERASE TUSD"/>
    <property type="match status" value="1"/>
</dbReference>
<dbReference type="PANTHER" id="PTHR34874">
    <property type="entry name" value="PROTEIN YCHN"/>
    <property type="match status" value="1"/>
</dbReference>
<gene>
    <name evidence="1" type="ORF">LL252_10355</name>
</gene>
<protein>
    <submittedName>
        <fullName evidence="1">DsrE family protein</fullName>
    </submittedName>
</protein>
<keyword evidence="2" id="KW-1185">Reference proteome</keyword>
<dbReference type="SUPFAM" id="SSF75169">
    <property type="entry name" value="DsrEFH-like"/>
    <property type="match status" value="1"/>
</dbReference>
<dbReference type="RefSeq" id="WP_228233950.1">
    <property type="nucleotide sequence ID" value="NZ_ARXL01000189.1"/>
</dbReference>
<dbReference type="EMBL" id="JAJGNA010000011">
    <property type="protein sequence ID" value="MCC4308971.1"/>
    <property type="molecule type" value="Genomic_DNA"/>
</dbReference>
<accession>A0A9Q3YNQ3</accession>
<dbReference type="Proteomes" id="UP001108027">
    <property type="component" value="Unassembled WGS sequence"/>
</dbReference>
<name>A0A9Q3YNQ3_9GAMM</name>
<comment type="caution">
    <text evidence="1">The sequence shown here is derived from an EMBL/GenBank/DDBJ whole genome shotgun (WGS) entry which is preliminary data.</text>
</comment>
<evidence type="ECO:0000313" key="2">
    <source>
        <dbReference type="Proteomes" id="UP001108027"/>
    </source>
</evidence>
<dbReference type="GO" id="GO:0002143">
    <property type="term" value="P:tRNA wobble position uridine thiolation"/>
    <property type="evidence" value="ECO:0007669"/>
    <property type="project" value="TreeGrafter"/>
</dbReference>
<reference evidence="1" key="1">
    <citation type="submission" date="2021-10" db="EMBL/GenBank/DDBJ databases">
        <title>The diversity and Nitrogen Metabolism of Culturable Nitrate-Utilizing Bacteria Within the Oxygen Minimum Zone of the Changjiang (Yangtze River)Estuary.</title>
        <authorList>
            <person name="Zhang D."/>
            <person name="Zheng J."/>
            <person name="Liu S."/>
            <person name="He W."/>
        </authorList>
    </citation>
    <scope>NUCLEOTIDE SEQUENCE</scope>
    <source>
        <strain evidence="1">FXH-223</strain>
    </source>
</reference>